<evidence type="ECO:0000256" key="2">
    <source>
        <dbReference type="ARBA" id="ARBA00012939"/>
    </source>
</evidence>
<dbReference type="InterPro" id="IPR008927">
    <property type="entry name" value="6-PGluconate_DH-like_C_sf"/>
</dbReference>
<dbReference type="Pfam" id="PF08125">
    <property type="entry name" value="Mannitol_dh_C"/>
    <property type="match status" value="1"/>
</dbReference>
<feature type="domain" description="Mannitol dehydrogenase N-terminal" evidence="7">
    <location>
        <begin position="14"/>
        <end position="251"/>
    </location>
</feature>
<evidence type="ECO:0000256" key="5">
    <source>
        <dbReference type="ARBA" id="ARBA00023027"/>
    </source>
</evidence>
<dbReference type="Gene3D" id="1.10.1040.10">
    <property type="entry name" value="N-(1-d-carboxylethyl)-l-norvaline Dehydrogenase, domain 2"/>
    <property type="match status" value="1"/>
</dbReference>
<dbReference type="InterPro" id="IPR013131">
    <property type="entry name" value="Mannitol_DH_N"/>
</dbReference>
<dbReference type="Proteomes" id="UP001138997">
    <property type="component" value="Unassembled WGS sequence"/>
</dbReference>
<dbReference type="SUPFAM" id="SSF48179">
    <property type="entry name" value="6-phosphogluconate dehydrogenase C-terminal domain-like"/>
    <property type="match status" value="1"/>
</dbReference>
<dbReference type="EMBL" id="JAJOMB010000016">
    <property type="protein sequence ID" value="MCD5314324.1"/>
    <property type="molecule type" value="Genomic_DNA"/>
</dbReference>
<evidence type="ECO:0000313" key="10">
    <source>
        <dbReference type="Proteomes" id="UP001138997"/>
    </source>
</evidence>
<dbReference type="InterPro" id="IPR023027">
    <property type="entry name" value="Mannitol_DH_CS"/>
</dbReference>
<dbReference type="PROSITE" id="PS00974">
    <property type="entry name" value="MANNITOL_DHGENASE"/>
    <property type="match status" value="1"/>
</dbReference>
<dbReference type="GO" id="GO:0019594">
    <property type="term" value="P:mannitol metabolic process"/>
    <property type="evidence" value="ECO:0007669"/>
    <property type="project" value="InterPro"/>
</dbReference>
<evidence type="ECO:0000256" key="6">
    <source>
        <dbReference type="ARBA" id="ARBA00048615"/>
    </source>
</evidence>
<keyword evidence="5" id="KW-0520">NAD</keyword>
<comment type="catalytic activity">
    <reaction evidence="6">
        <text>D-mannitol 1-phosphate + NAD(+) = beta-D-fructose 6-phosphate + NADH + H(+)</text>
        <dbReference type="Rhea" id="RHEA:19661"/>
        <dbReference type="ChEBI" id="CHEBI:15378"/>
        <dbReference type="ChEBI" id="CHEBI:57540"/>
        <dbReference type="ChEBI" id="CHEBI:57634"/>
        <dbReference type="ChEBI" id="CHEBI:57945"/>
        <dbReference type="ChEBI" id="CHEBI:61381"/>
        <dbReference type="EC" id="1.1.1.17"/>
    </reaction>
</comment>
<comment type="similarity">
    <text evidence="1">Belongs to the mannitol dehydrogenase family.</text>
</comment>
<dbReference type="AlphaFoldDB" id="A0A9X1NI88"/>
<dbReference type="InterPro" id="IPR000669">
    <property type="entry name" value="Mannitol_DH"/>
</dbReference>
<evidence type="ECO:0000256" key="4">
    <source>
        <dbReference type="ARBA" id="ARBA00023002"/>
    </source>
</evidence>
<dbReference type="InterPro" id="IPR050988">
    <property type="entry name" value="Mannitol_DH/Oxidoreductase"/>
</dbReference>
<dbReference type="GO" id="GO:0008926">
    <property type="term" value="F:mannitol-1-phosphate 5-dehydrogenase activity"/>
    <property type="evidence" value="ECO:0007669"/>
    <property type="project" value="UniProtKB-EC"/>
</dbReference>
<gene>
    <name evidence="9" type="ORF">LR394_25800</name>
</gene>
<evidence type="ECO:0000259" key="8">
    <source>
        <dbReference type="Pfam" id="PF08125"/>
    </source>
</evidence>
<keyword evidence="4" id="KW-0560">Oxidoreductase</keyword>
<dbReference type="RefSeq" id="WP_231446751.1">
    <property type="nucleotide sequence ID" value="NZ_JAJOMB010000016.1"/>
</dbReference>
<dbReference type="InterPro" id="IPR036291">
    <property type="entry name" value="NAD(P)-bd_dom_sf"/>
</dbReference>
<protein>
    <recommendedName>
        <fullName evidence="3">Mannitol-1-phosphate 5-dehydrogenase</fullName>
        <ecNumber evidence="2">1.1.1.17</ecNumber>
    </recommendedName>
</protein>
<dbReference type="Pfam" id="PF01232">
    <property type="entry name" value="Mannitol_dh"/>
    <property type="match status" value="1"/>
</dbReference>
<dbReference type="SUPFAM" id="SSF51735">
    <property type="entry name" value="NAD(P)-binding Rossmann-fold domains"/>
    <property type="match status" value="1"/>
</dbReference>
<proteinExistence type="inferred from homology"/>
<accession>A0A9X1NI88</accession>
<keyword evidence="10" id="KW-1185">Reference proteome</keyword>
<dbReference type="PANTHER" id="PTHR43362:SF1">
    <property type="entry name" value="MANNITOL DEHYDROGENASE 2-RELATED"/>
    <property type="match status" value="1"/>
</dbReference>
<dbReference type="InterPro" id="IPR013328">
    <property type="entry name" value="6PGD_dom2"/>
</dbReference>
<evidence type="ECO:0000313" key="9">
    <source>
        <dbReference type="EMBL" id="MCD5314324.1"/>
    </source>
</evidence>
<name>A0A9X1NI88_9ACTN</name>
<dbReference type="PRINTS" id="PR00084">
    <property type="entry name" value="MTLDHDRGNASE"/>
</dbReference>
<sequence>MSRLTRSAPADPVRIVHLGLGAFHRAHQAWATMQAGDGWGIAAYTWRRPDAAQLLSAQDGLFTLLERQPDGDVTSTVTSVSRAVDGSDVADLLATLSRSEVGVVTLTITEAGYQSDATDVLRLKALLGQTNAAGGEAPVTALGRLVLALEARRRAGAGPLALVPCDNLPGNGDLLRRILTELAGEHAPGLLEQVSFVSTTVDRITPATTPEDVARTLALSGIKDPATVVTEPFFDWVLQGEFPGGRPAWEKAGARVVGDVEPFERRKLWLLNGSHSYLAYAGPARGHRTVAEAIADPVLLAGVEALWDEAARHLPDGLDLTAYRQALLGRFRNARIQHQLNQIGRDGTQKLRLRTVPVLLAERAAGRDGHAAAAVVAAWVAAARAGTLPPDALQTGLADLTNAELPVLLGLIDERLADENDLTTLIKNL</sequence>
<dbReference type="Gene3D" id="3.40.50.720">
    <property type="entry name" value="NAD(P)-binding Rossmann-like Domain"/>
    <property type="match status" value="1"/>
</dbReference>
<dbReference type="EC" id="1.1.1.17" evidence="2"/>
<reference evidence="9" key="1">
    <citation type="submission" date="2021-11" db="EMBL/GenBank/DDBJ databases">
        <title>Streptomyces corallinus and Kineosporia corallina sp. nov., two new coral-derived marine actinobacteria.</title>
        <authorList>
            <person name="Buangrab K."/>
            <person name="Sutthacheep M."/>
            <person name="Yeemin T."/>
            <person name="Harunari E."/>
            <person name="Igarashi Y."/>
            <person name="Sripreechasak P."/>
            <person name="Kanchanasin P."/>
            <person name="Tanasupawat S."/>
            <person name="Phongsopitanun W."/>
        </authorList>
    </citation>
    <scope>NUCLEOTIDE SEQUENCE</scope>
    <source>
        <strain evidence="9">JCM 31032</strain>
    </source>
</reference>
<evidence type="ECO:0000256" key="3">
    <source>
        <dbReference type="ARBA" id="ARBA00016219"/>
    </source>
</evidence>
<dbReference type="PANTHER" id="PTHR43362">
    <property type="entry name" value="MANNITOL DEHYDROGENASE DSF1-RELATED"/>
    <property type="match status" value="1"/>
</dbReference>
<feature type="domain" description="Mannitol dehydrogenase C-terminal" evidence="8">
    <location>
        <begin position="259"/>
        <end position="381"/>
    </location>
</feature>
<comment type="caution">
    <text evidence="9">The sequence shown here is derived from an EMBL/GenBank/DDBJ whole genome shotgun (WGS) entry which is preliminary data.</text>
</comment>
<evidence type="ECO:0000259" key="7">
    <source>
        <dbReference type="Pfam" id="PF01232"/>
    </source>
</evidence>
<dbReference type="InterPro" id="IPR013118">
    <property type="entry name" value="Mannitol_DH_C"/>
</dbReference>
<organism evidence="9 10">
    <name type="scientific">Kineosporia babensis</name>
    <dbReference type="NCBI Taxonomy" id="499548"/>
    <lineage>
        <taxon>Bacteria</taxon>
        <taxon>Bacillati</taxon>
        <taxon>Actinomycetota</taxon>
        <taxon>Actinomycetes</taxon>
        <taxon>Kineosporiales</taxon>
        <taxon>Kineosporiaceae</taxon>
        <taxon>Kineosporia</taxon>
    </lineage>
</organism>
<evidence type="ECO:0000256" key="1">
    <source>
        <dbReference type="ARBA" id="ARBA00006541"/>
    </source>
</evidence>